<gene>
    <name evidence="1" type="ORF">BX591_112153</name>
</gene>
<dbReference type="EMBL" id="QLTK01000012">
    <property type="protein sequence ID" value="RAS27943.1"/>
    <property type="molecule type" value="Genomic_DNA"/>
</dbReference>
<protein>
    <submittedName>
        <fullName evidence="1">Uncharacterized protein</fullName>
    </submittedName>
</protein>
<evidence type="ECO:0000313" key="2">
    <source>
        <dbReference type="Proteomes" id="UP000248918"/>
    </source>
</evidence>
<accession>A0A329BZH0</accession>
<organism evidence="1 2">
    <name type="scientific">Paraburkholderia bryophila</name>
    <dbReference type="NCBI Taxonomy" id="420952"/>
    <lineage>
        <taxon>Bacteria</taxon>
        <taxon>Pseudomonadati</taxon>
        <taxon>Pseudomonadota</taxon>
        <taxon>Betaproteobacteria</taxon>
        <taxon>Burkholderiales</taxon>
        <taxon>Burkholderiaceae</taxon>
        <taxon>Paraburkholderia</taxon>
    </lineage>
</organism>
<evidence type="ECO:0000313" key="1">
    <source>
        <dbReference type="EMBL" id="RAS27943.1"/>
    </source>
</evidence>
<comment type="caution">
    <text evidence="1">The sequence shown here is derived from an EMBL/GenBank/DDBJ whole genome shotgun (WGS) entry which is preliminary data.</text>
</comment>
<proteinExistence type="predicted"/>
<dbReference type="AlphaFoldDB" id="A0A329BZH0"/>
<reference evidence="1 2" key="1">
    <citation type="submission" date="2018-06" db="EMBL/GenBank/DDBJ databases">
        <title>Genomic Encyclopedia of Type Strains, Phase III (KMG-III): the genomes of soil and plant-associated and newly described type strains.</title>
        <authorList>
            <person name="Whitman W."/>
        </authorList>
    </citation>
    <scope>NUCLEOTIDE SEQUENCE [LARGE SCALE GENOMIC DNA]</scope>
    <source>
        <strain evidence="1 2">LMG 23644</strain>
    </source>
</reference>
<dbReference type="Proteomes" id="UP000248918">
    <property type="component" value="Unassembled WGS sequence"/>
</dbReference>
<name>A0A329BZH0_9BURK</name>
<sequence length="962" mass="105413">MAAHNLRGTIHFMYQQQSIHSEPACVEFQQGSILSAFADEASVAKMPQDCTDGDSNAAVQQRTDLWPQANLTVLLSPVPITKSFSLTPEGKLDKQTQGNVSSGKLLRQNFGSIEQFAELLGLLTPKQCCIYGVAPHPEMTLMTQSAWETAGRPEDAIPRTTSAFAWPAGPGILMLDYDAPKDGADPLHRDELFSLLHAACPALAECDSLWMSSTSSEIYNREIDECVVGTKGQRIYFIVEDAADIPRAGKELLIHLWAAGHGHFEVSSSGSLLERGLFDATVWQTNRIDFAGGADCKPPLEQRRVPLVQKATNRMVDSHAAIPSASAEVVAAANKHKTAAKEAMASAVAQKRQEWRDERFEYYTKTNPAMSAEAVSRMVGFALDSQRKQLLADWSITVVHADGTRHAVTVGEVLTDPQRYDGMLTLDPLEPEYDGGRPVGKLFLSGRLNLFSFAHGGVNFALCNKVVKIEKRKGCEREMADEVMAIMRDHPEIYEFGTAVVRVIDGKPVALNENSLRYWLGGLVQFYRLVAANGHQVEVLEDPSDKLFKMILSSGIPRNFKRLSAVISAPTLRPDGTPLDTPGYDQKTGLLLHFDQEFDITVPLYPTQEQARKALQKLWYPFERFPFVDEDARAAHLSALLTAAIRPAVPTSPAFGYDAPTQGSGKTLLADCIAFLTTGIKPDVFPPLNDDTEMRKRLFSSLLAGDGAIVLDNLVGTFDSASMAAMLTAPQFKDRVLAKSEVSSVPNNAVVLLTGNNMVLAGDMARRVVVCRIDANMETPFGRSFDVDPLSYCRSHRLEMMVAALTLIRFCLSSSDFKPAPGRVASFEDWDKFVRQTVIHVGRTLAPNQFGDVMRLLEHNQSEDPNRDGLLDLLLALQASFGARAFTASEVFSACNRASASLESTDTKLNEAVLAVSPNPKLSTSGIGRLLRYRRARICDGLSLQIGSDNKNGRTWRVAGAS</sequence>